<feature type="transmembrane region" description="Helical" evidence="10">
    <location>
        <begin position="192"/>
        <end position="212"/>
    </location>
</feature>
<feature type="transmembrane region" description="Helical" evidence="10">
    <location>
        <begin position="12"/>
        <end position="32"/>
    </location>
</feature>
<dbReference type="InterPro" id="IPR004090">
    <property type="entry name" value="Chemotax_Me-accpt_rcpt"/>
</dbReference>
<evidence type="ECO:0000256" key="9">
    <source>
        <dbReference type="SAM" id="Coils"/>
    </source>
</evidence>
<dbReference type="PANTHER" id="PTHR32089:SF119">
    <property type="entry name" value="METHYL-ACCEPTING CHEMOTAXIS PROTEIN CTPL"/>
    <property type="match status" value="1"/>
</dbReference>
<dbReference type="Pfam" id="PF00672">
    <property type="entry name" value="HAMP"/>
    <property type="match status" value="1"/>
</dbReference>
<keyword evidence="4 10" id="KW-1133">Transmembrane helix</keyword>
<gene>
    <name evidence="13" type="ORF">TW72_03070</name>
</gene>
<comment type="similarity">
    <text evidence="7">Belongs to the methyl-accepting chemotaxis (MCP) protein family.</text>
</comment>
<dbReference type="SMART" id="SM00283">
    <property type="entry name" value="MA"/>
    <property type="match status" value="1"/>
</dbReference>
<dbReference type="FunFam" id="1.10.287.950:FF:000001">
    <property type="entry name" value="Methyl-accepting chemotaxis sensory transducer"/>
    <property type="match status" value="1"/>
</dbReference>
<keyword evidence="9" id="KW-0175">Coiled coil</keyword>
<evidence type="ECO:0000256" key="5">
    <source>
        <dbReference type="ARBA" id="ARBA00023136"/>
    </source>
</evidence>
<dbReference type="Pfam" id="PF17200">
    <property type="entry name" value="sCache_2"/>
    <property type="match status" value="1"/>
</dbReference>
<evidence type="ECO:0000313" key="13">
    <source>
        <dbReference type="EMBL" id="KJZ01933.1"/>
    </source>
</evidence>
<feature type="coiled-coil region" evidence="9">
    <location>
        <begin position="318"/>
        <end position="370"/>
    </location>
</feature>
<evidence type="ECO:0000259" key="12">
    <source>
        <dbReference type="PROSITE" id="PS50885"/>
    </source>
</evidence>
<evidence type="ECO:0000256" key="7">
    <source>
        <dbReference type="ARBA" id="ARBA00029447"/>
    </source>
</evidence>
<dbReference type="AlphaFoldDB" id="A0A0F4PR50"/>
<dbReference type="GO" id="GO:0005886">
    <property type="term" value="C:plasma membrane"/>
    <property type="evidence" value="ECO:0007669"/>
    <property type="project" value="UniProtKB-SubCell"/>
</dbReference>
<dbReference type="GO" id="GO:0006935">
    <property type="term" value="P:chemotaxis"/>
    <property type="evidence" value="ECO:0007669"/>
    <property type="project" value="InterPro"/>
</dbReference>
<feature type="coiled-coil region" evidence="9">
    <location>
        <begin position="472"/>
        <end position="541"/>
    </location>
</feature>
<dbReference type="InterPro" id="IPR004089">
    <property type="entry name" value="MCPsignal_dom"/>
</dbReference>
<evidence type="ECO:0000256" key="4">
    <source>
        <dbReference type="ARBA" id="ARBA00022989"/>
    </source>
</evidence>
<proteinExistence type="inferred from homology"/>
<dbReference type="PANTHER" id="PTHR32089">
    <property type="entry name" value="METHYL-ACCEPTING CHEMOTAXIS PROTEIN MCPB"/>
    <property type="match status" value="1"/>
</dbReference>
<keyword evidence="2" id="KW-1003">Cell membrane</keyword>
<dbReference type="CDD" id="cd11386">
    <property type="entry name" value="MCP_signal"/>
    <property type="match status" value="1"/>
</dbReference>
<dbReference type="CDD" id="cd06225">
    <property type="entry name" value="HAMP"/>
    <property type="match status" value="1"/>
</dbReference>
<keyword evidence="6 8" id="KW-0807">Transducer</keyword>
<protein>
    <submittedName>
        <fullName evidence="13">Chemotaxis protein</fullName>
    </submittedName>
</protein>
<dbReference type="eggNOG" id="COG0840">
    <property type="taxonomic scope" value="Bacteria"/>
</dbReference>
<accession>A0A0F4PR50</accession>
<sequence>MQQLRRLSIYQRLIALLVLALLGIIILVATSLTNQYSSLLDGQHEKTRNLVENAHSIAAYYHQQAQTSALTDEQAKVAAKDAIRALRYGDSNYFWINDTSPTMVMHPFKPQLEGKSLANTADPDGVKLFVQMAELVERQGEGFVPYKWPKPGKDQPVDKIAFVKGFEPWGWVIGSGVYIDHIEDTFARSKTILILEGVVILAVLLVMGYLIAQSVMGPIRHAADMMKDIAQGEGDLTQRLDSSGNDEVSRLARHFNDYTEKMRQSIEAVNEQANKVSEHVAQLQSTAQQNQHHIELQSDSSAQVATAMEQVSHQVKDISDYANNAEQASNEANSYADQVKSVVHNTVNAITRLSKQIEQVAEVVQQLASQSNNIGSVLDVIRGISEQTNLLALNAAIEAARAGEQGRGFAVVADEVRTLASRTGQSTDEIQAMIEQLQQGAEKAVQAVQNSQQISDNTVESTANTTEALDEINRLVDSIREMNAHIARATEQQNDASSEVSQRLNDLAHATNESLSSTQVMNQASNELEQASQTLDSIVKRFKI</sequence>
<dbReference type="Gene3D" id="3.30.450.20">
    <property type="entry name" value="PAS domain"/>
    <property type="match status" value="1"/>
</dbReference>
<feature type="domain" description="HAMP" evidence="12">
    <location>
        <begin position="213"/>
        <end position="267"/>
    </location>
</feature>
<dbReference type="PROSITE" id="PS50111">
    <property type="entry name" value="CHEMOTAXIS_TRANSDUC_2"/>
    <property type="match status" value="1"/>
</dbReference>
<keyword evidence="14" id="KW-1185">Reference proteome</keyword>
<dbReference type="EMBL" id="JXXZ01000002">
    <property type="protein sequence ID" value="KJZ01933.1"/>
    <property type="molecule type" value="Genomic_DNA"/>
</dbReference>
<comment type="caution">
    <text evidence="13">The sequence shown here is derived from an EMBL/GenBank/DDBJ whole genome shotgun (WGS) entry which is preliminary data.</text>
</comment>
<dbReference type="GeneID" id="58227466"/>
<evidence type="ECO:0000256" key="10">
    <source>
        <dbReference type="SAM" id="Phobius"/>
    </source>
</evidence>
<dbReference type="GO" id="GO:0004888">
    <property type="term" value="F:transmembrane signaling receptor activity"/>
    <property type="evidence" value="ECO:0007669"/>
    <property type="project" value="InterPro"/>
</dbReference>
<dbReference type="GO" id="GO:0007165">
    <property type="term" value="P:signal transduction"/>
    <property type="evidence" value="ECO:0007669"/>
    <property type="project" value="UniProtKB-KW"/>
</dbReference>
<evidence type="ECO:0000256" key="6">
    <source>
        <dbReference type="ARBA" id="ARBA00023224"/>
    </source>
</evidence>
<dbReference type="RefSeq" id="WP_045979298.1">
    <property type="nucleotide sequence ID" value="NZ_JXXY01000006.1"/>
</dbReference>
<evidence type="ECO:0000256" key="3">
    <source>
        <dbReference type="ARBA" id="ARBA00022692"/>
    </source>
</evidence>
<keyword evidence="3 10" id="KW-0812">Transmembrane</keyword>
<comment type="subcellular location">
    <subcellularLocation>
        <location evidence="1">Cell membrane</location>
        <topology evidence="1">Multi-pass membrane protein</topology>
    </subcellularLocation>
</comment>
<dbReference type="InterPro" id="IPR003660">
    <property type="entry name" value="HAMP_dom"/>
</dbReference>
<evidence type="ECO:0000313" key="14">
    <source>
        <dbReference type="Proteomes" id="UP000033664"/>
    </source>
</evidence>
<dbReference type="SMART" id="SM00304">
    <property type="entry name" value="HAMP"/>
    <property type="match status" value="1"/>
</dbReference>
<evidence type="ECO:0000259" key="11">
    <source>
        <dbReference type="PROSITE" id="PS50111"/>
    </source>
</evidence>
<reference evidence="13 14" key="1">
    <citation type="journal article" date="2015" name="BMC Genomics">
        <title>Genome mining reveals unlocked bioactive potential of marine Gram-negative bacteria.</title>
        <authorList>
            <person name="Machado H."/>
            <person name="Sonnenschein E.C."/>
            <person name="Melchiorsen J."/>
            <person name="Gram L."/>
        </authorList>
    </citation>
    <scope>NUCLEOTIDE SEQUENCE [LARGE SCALE GENOMIC DNA]</scope>
    <source>
        <strain evidence="13 14">S3137</strain>
    </source>
</reference>
<evidence type="ECO:0000256" key="2">
    <source>
        <dbReference type="ARBA" id="ARBA00022475"/>
    </source>
</evidence>
<dbReference type="SUPFAM" id="SSF58104">
    <property type="entry name" value="Methyl-accepting chemotaxis protein (MCP) signaling domain"/>
    <property type="match status" value="1"/>
</dbReference>
<dbReference type="OrthoDB" id="2489132at2"/>
<keyword evidence="5 10" id="KW-0472">Membrane</keyword>
<organism evidence="13 14">
    <name type="scientific">Pseudoalteromonas ruthenica</name>
    <dbReference type="NCBI Taxonomy" id="151081"/>
    <lineage>
        <taxon>Bacteria</taxon>
        <taxon>Pseudomonadati</taxon>
        <taxon>Pseudomonadota</taxon>
        <taxon>Gammaproteobacteria</taxon>
        <taxon>Alteromonadales</taxon>
        <taxon>Pseudoalteromonadaceae</taxon>
        <taxon>Pseudoalteromonas</taxon>
    </lineage>
</organism>
<dbReference type="Gene3D" id="1.10.287.950">
    <property type="entry name" value="Methyl-accepting chemotaxis protein"/>
    <property type="match status" value="1"/>
</dbReference>
<evidence type="ECO:0000256" key="1">
    <source>
        <dbReference type="ARBA" id="ARBA00004651"/>
    </source>
</evidence>
<name>A0A0F4PR50_9GAMM</name>
<dbReference type="SMART" id="SM01049">
    <property type="entry name" value="Cache_2"/>
    <property type="match status" value="1"/>
</dbReference>
<dbReference type="InterPro" id="IPR033480">
    <property type="entry name" value="sCache_2"/>
</dbReference>
<dbReference type="Pfam" id="PF00015">
    <property type="entry name" value="MCPsignal"/>
    <property type="match status" value="1"/>
</dbReference>
<dbReference type="PROSITE" id="PS50885">
    <property type="entry name" value="HAMP"/>
    <property type="match status" value="1"/>
</dbReference>
<dbReference type="PRINTS" id="PR00260">
    <property type="entry name" value="CHEMTRNSDUCR"/>
</dbReference>
<evidence type="ECO:0000256" key="8">
    <source>
        <dbReference type="PROSITE-ProRule" id="PRU00284"/>
    </source>
</evidence>
<feature type="domain" description="Methyl-accepting transducer" evidence="11">
    <location>
        <begin position="272"/>
        <end position="508"/>
    </location>
</feature>
<dbReference type="PATRIC" id="fig|151081.8.peg.1792"/>
<dbReference type="Proteomes" id="UP000033664">
    <property type="component" value="Unassembled WGS sequence"/>
</dbReference>